<keyword evidence="3" id="KW-0378">Hydrolase</keyword>
<dbReference type="SMART" id="SM00637">
    <property type="entry name" value="CBD_II"/>
    <property type="match status" value="1"/>
</dbReference>
<dbReference type="GO" id="GO:0005975">
    <property type="term" value="P:carbohydrate metabolic process"/>
    <property type="evidence" value="ECO:0007669"/>
    <property type="project" value="InterPro"/>
</dbReference>
<sequence>MTSVTRTRRGLVLGLAGLLAAAGAVAVLAAAPITAGAAACPALPGSLPEAGALPVVSELPDPFKFYDGTRLTSSADWNCRREQLRELLQYYEYGHLPPAPTSVTGTRNGNTLTVTVQANGRTASFNATLRLPSGNGPFPAIIMLNPLAATATNRGYAEVSIDPNSIASDSTAKTGAFWTANGTTVDTGVLMAWAWGVHRTLDALGAVPQIDVTKVGVSGYSRYGKAAVVAGAFDDRIALTVPGSAGTAGMGNYRFFFTGGSNDETLNDILGAAYWFTPRFATFRNQATRLPIDQNSLGALLAPRPLLITNGTEGSDIRTNPQGTGLSYRAAQMVYQYLGARDRIGVAYRSGGHQIDINDYNAVMDFADKYVKGLAVSRTFDTVPYPAPTTAQIPWTIPSGGGPTSAPPTSSPPTSAPPTSAPPTSAPPTTSAPVGACGATYRTVNAWSGGYQGEVTVRAGTAAINGWTVRWALPAGTTISQLWNGTYTVSGGAATVRNATYNGSLAANASTTFGFLGTGSPSTPTLTCTSP</sequence>
<keyword evidence="1" id="KW-0719">Serine esterase</keyword>
<name>A0A6V8KXS3_9ACTN</name>
<proteinExistence type="predicted"/>
<dbReference type="InterPro" id="IPR008965">
    <property type="entry name" value="CBM2/CBM3_carb-bd_dom_sf"/>
</dbReference>
<evidence type="ECO:0000256" key="4">
    <source>
        <dbReference type="SAM" id="MobiDB-lite"/>
    </source>
</evidence>
<comment type="caution">
    <text evidence="7">The sequence shown here is derived from an EMBL/GenBank/DDBJ whole genome shotgun (WGS) entry which is preliminary data.</text>
</comment>
<feature type="region of interest" description="Disordered" evidence="4">
    <location>
        <begin position="391"/>
        <end position="433"/>
    </location>
</feature>
<dbReference type="InterPro" id="IPR054579">
    <property type="entry name" value="GCE-like_dom"/>
</dbReference>
<dbReference type="Gene3D" id="3.40.50.1820">
    <property type="entry name" value="alpha/beta hydrolase"/>
    <property type="match status" value="1"/>
</dbReference>
<reference evidence="7 8" key="1">
    <citation type="submission" date="2020-03" db="EMBL/GenBank/DDBJ databases">
        <title>Whole genome shotgun sequence of Phytohabitans rumicis NBRC 108638.</title>
        <authorList>
            <person name="Komaki H."/>
            <person name="Tamura T."/>
        </authorList>
    </citation>
    <scope>NUCLEOTIDE SEQUENCE [LARGE SCALE GENOMIC DNA]</scope>
    <source>
        <strain evidence="7 8">NBRC 108638</strain>
    </source>
</reference>
<dbReference type="Pfam" id="PF22244">
    <property type="entry name" value="GCE_fung"/>
    <property type="match status" value="1"/>
</dbReference>
<dbReference type="InterPro" id="IPR029058">
    <property type="entry name" value="AB_hydrolase_fold"/>
</dbReference>
<feature type="signal peptide" evidence="5">
    <location>
        <begin position="1"/>
        <end position="29"/>
    </location>
</feature>
<dbReference type="Proteomes" id="UP000482960">
    <property type="component" value="Unassembled WGS sequence"/>
</dbReference>
<protein>
    <recommendedName>
        <fullName evidence="6">CBM2 domain-containing protein</fullName>
    </recommendedName>
</protein>
<evidence type="ECO:0000256" key="3">
    <source>
        <dbReference type="ARBA" id="ARBA00022801"/>
    </source>
</evidence>
<dbReference type="InterPro" id="IPR012291">
    <property type="entry name" value="CBM2_carb-bd_dom_sf"/>
</dbReference>
<gene>
    <name evidence="7" type="ORF">Prum_002680</name>
</gene>
<dbReference type="RefSeq" id="WP_246277568.1">
    <property type="nucleotide sequence ID" value="NZ_BAABJB010000030.1"/>
</dbReference>
<dbReference type="AlphaFoldDB" id="A0A6V8KXS3"/>
<dbReference type="Gene3D" id="2.60.40.290">
    <property type="match status" value="1"/>
</dbReference>
<dbReference type="GO" id="GO:0004553">
    <property type="term" value="F:hydrolase activity, hydrolyzing O-glycosyl compounds"/>
    <property type="evidence" value="ECO:0007669"/>
    <property type="project" value="InterPro"/>
</dbReference>
<dbReference type="GO" id="GO:0030247">
    <property type="term" value="F:polysaccharide binding"/>
    <property type="evidence" value="ECO:0007669"/>
    <property type="project" value="UniProtKB-UniRule"/>
</dbReference>
<feature type="domain" description="CBM2" evidence="6">
    <location>
        <begin position="430"/>
        <end position="531"/>
    </location>
</feature>
<evidence type="ECO:0000259" key="6">
    <source>
        <dbReference type="PROSITE" id="PS51173"/>
    </source>
</evidence>
<evidence type="ECO:0000256" key="2">
    <source>
        <dbReference type="ARBA" id="ARBA00022729"/>
    </source>
</evidence>
<keyword evidence="8" id="KW-1185">Reference proteome</keyword>
<evidence type="ECO:0000313" key="8">
    <source>
        <dbReference type="Proteomes" id="UP000482960"/>
    </source>
</evidence>
<dbReference type="SUPFAM" id="SSF49384">
    <property type="entry name" value="Carbohydrate-binding domain"/>
    <property type="match status" value="1"/>
</dbReference>
<dbReference type="InterPro" id="IPR006311">
    <property type="entry name" value="TAT_signal"/>
</dbReference>
<dbReference type="InterPro" id="IPR001919">
    <property type="entry name" value="CBD2"/>
</dbReference>
<dbReference type="SUPFAM" id="SSF53474">
    <property type="entry name" value="alpha/beta-Hydrolases"/>
    <property type="match status" value="1"/>
</dbReference>
<feature type="compositionally biased region" description="Pro residues" evidence="4">
    <location>
        <begin position="405"/>
        <end position="426"/>
    </location>
</feature>
<dbReference type="PROSITE" id="PS51318">
    <property type="entry name" value="TAT"/>
    <property type="match status" value="1"/>
</dbReference>
<dbReference type="PROSITE" id="PS51173">
    <property type="entry name" value="CBM2"/>
    <property type="match status" value="1"/>
</dbReference>
<feature type="chain" id="PRO_5038818699" description="CBM2 domain-containing protein" evidence="5">
    <location>
        <begin position="30"/>
        <end position="531"/>
    </location>
</feature>
<accession>A0A6V8KXS3</accession>
<organism evidence="7 8">
    <name type="scientific">Phytohabitans rumicis</name>
    <dbReference type="NCBI Taxonomy" id="1076125"/>
    <lineage>
        <taxon>Bacteria</taxon>
        <taxon>Bacillati</taxon>
        <taxon>Actinomycetota</taxon>
        <taxon>Actinomycetes</taxon>
        <taxon>Micromonosporales</taxon>
        <taxon>Micromonosporaceae</taxon>
    </lineage>
</organism>
<dbReference type="Pfam" id="PF00553">
    <property type="entry name" value="CBM_2"/>
    <property type="match status" value="1"/>
</dbReference>
<keyword evidence="2 5" id="KW-0732">Signal</keyword>
<evidence type="ECO:0000256" key="1">
    <source>
        <dbReference type="ARBA" id="ARBA00022487"/>
    </source>
</evidence>
<dbReference type="GO" id="GO:0052689">
    <property type="term" value="F:carboxylic ester hydrolase activity"/>
    <property type="evidence" value="ECO:0007669"/>
    <property type="project" value="UniProtKB-KW"/>
</dbReference>
<evidence type="ECO:0000256" key="5">
    <source>
        <dbReference type="SAM" id="SignalP"/>
    </source>
</evidence>
<evidence type="ECO:0000313" key="7">
    <source>
        <dbReference type="EMBL" id="GFJ86626.1"/>
    </source>
</evidence>
<reference evidence="7 8" key="2">
    <citation type="submission" date="2020-03" db="EMBL/GenBank/DDBJ databases">
        <authorList>
            <person name="Ichikawa N."/>
            <person name="Kimura A."/>
            <person name="Kitahashi Y."/>
            <person name="Uohara A."/>
        </authorList>
    </citation>
    <scope>NUCLEOTIDE SEQUENCE [LARGE SCALE GENOMIC DNA]</scope>
    <source>
        <strain evidence="7 8">NBRC 108638</strain>
    </source>
</reference>
<dbReference type="EMBL" id="BLPG01000001">
    <property type="protein sequence ID" value="GFJ86626.1"/>
    <property type="molecule type" value="Genomic_DNA"/>
</dbReference>